<protein>
    <submittedName>
        <fullName evidence="4">Peptidase M61</fullName>
    </submittedName>
</protein>
<keyword evidence="2" id="KW-1133">Transmembrane helix</keyword>
<dbReference type="InterPro" id="IPR027268">
    <property type="entry name" value="Peptidase_M4/M1_CTD_sf"/>
</dbReference>
<dbReference type="InterPro" id="IPR040756">
    <property type="entry name" value="Peptidase_M61_N"/>
</dbReference>
<gene>
    <name evidence="4" type="ORF">PPSIR1_40735</name>
</gene>
<keyword evidence="5" id="KW-1185">Reference proteome</keyword>
<evidence type="ECO:0000259" key="3">
    <source>
        <dbReference type="PROSITE" id="PS50106"/>
    </source>
</evidence>
<feature type="domain" description="PDZ" evidence="3">
    <location>
        <begin position="534"/>
        <end position="611"/>
    </location>
</feature>
<keyword evidence="2" id="KW-0472">Membrane</keyword>
<dbReference type="Gene3D" id="2.60.40.3650">
    <property type="match status" value="1"/>
</dbReference>
<dbReference type="InterPro" id="IPR007963">
    <property type="entry name" value="Peptidase_M61_catalytic"/>
</dbReference>
<dbReference type="OrthoDB" id="9778516at2"/>
<feature type="region of interest" description="Disordered" evidence="1">
    <location>
        <begin position="1"/>
        <end position="21"/>
    </location>
</feature>
<evidence type="ECO:0000313" key="5">
    <source>
        <dbReference type="Proteomes" id="UP000005801"/>
    </source>
</evidence>
<proteinExistence type="predicted"/>
<dbReference type="EMBL" id="ABCS01000004">
    <property type="protein sequence ID" value="EDM81349.1"/>
    <property type="molecule type" value="Genomic_DNA"/>
</dbReference>
<dbReference type="Pfam" id="PF17899">
    <property type="entry name" value="Peptidase_M61_N"/>
    <property type="match status" value="1"/>
</dbReference>
<dbReference type="PIRSF" id="PIRSF016493">
    <property type="entry name" value="Glycyl_aminpptds"/>
    <property type="match status" value="1"/>
</dbReference>
<dbReference type="SUPFAM" id="SSF50156">
    <property type="entry name" value="PDZ domain-like"/>
    <property type="match status" value="1"/>
</dbReference>
<dbReference type="PROSITE" id="PS50106">
    <property type="entry name" value="PDZ"/>
    <property type="match status" value="1"/>
</dbReference>
<dbReference type="SMART" id="SM00228">
    <property type="entry name" value="PDZ"/>
    <property type="match status" value="1"/>
</dbReference>
<organism evidence="4 5">
    <name type="scientific">Plesiocystis pacifica SIR-1</name>
    <dbReference type="NCBI Taxonomy" id="391625"/>
    <lineage>
        <taxon>Bacteria</taxon>
        <taxon>Pseudomonadati</taxon>
        <taxon>Myxococcota</taxon>
        <taxon>Polyangia</taxon>
        <taxon>Nannocystales</taxon>
        <taxon>Nannocystaceae</taxon>
        <taxon>Plesiocystis</taxon>
    </lineage>
</organism>
<dbReference type="Gene3D" id="1.10.390.10">
    <property type="entry name" value="Neutral Protease Domain 2"/>
    <property type="match status" value="1"/>
</dbReference>
<accession>A6FYS7</accession>
<dbReference type="InterPro" id="IPR036034">
    <property type="entry name" value="PDZ_sf"/>
</dbReference>
<sequence length="659" mass="72775">MVRAAHRASPSASPSAPPGPVPPCAPPALGWRARLFWASLAALAPALALLALTLLPGVAEAKRPRKQKHGRSAIAYALELPAPATRYAHVRARLDEAPGEQTTLAMAAWAPGSYLVRDFGRHVYDFEARSVEGDRPLPVQRTDKQTWVVDNEGAAFTVSYRVFADELSVRTSYVDDRFALLNGTSVFVYEPGATERPATVAVQPPADWSVHTPLDAASAQTQTRYTAVDFDELADSPILLAAPEVAQVARFEVAGSQLEFVFAAPAGSNGELARMAQDAEQVVRAFARTLNGLPFDRYVFLLVADPAGGGGLEHFDSTAMIVRPWIFDSERGYERVQRLIAHEFFHLWNVKRIHDEVLGPFDYSRENYTELLWFHEGFTETMEARAMLRAGLISPRRYLDELGTAWTSYRRKPGRNYTPIAQLSRDAWIKSYKPSANYAETAISYYEKGNLIGVCLDLTLRLRARERGREGSIKGLFRRLWARRDPKTQTVAITVDDIVAAASAEAGEDMRPFFERYVFGTEELPLPALVAEAGFDVTASKLSDAPWTGMSGGSSVRLVAPDSPAAGAGLMLGDEPIAVAGTRVRSVDEANTRLAEAGDDGPVRLSVFRRERLVELELAPVDNPHQRWRFAIPESDADELAPLRRHWLLEHLERGSTRD</sequence>
<feature type="transmembrane region" description="Helical" evidence="2">
    <location>
        <begin position="35"/>
        <end position="59"/>
    </location>
</feature>
<evidence type="ECO:0000256" key="2">
    <source>
        <dbReference type="SAM" id="Phobius"/>
    </source>
</evidence>
<evidence type="ECO:0000313" key="4">
    <source>
        <dbReference type="EMBL" id="EDM81349.1"/>
    </source>
</evidence>
<evidence type="ECO:0000256" key="1">
    <source>
        <dbReference type="SAM" id="MobiDB-lite"/>
    </source>
</evidence>
<dbReference type="eggNOG" id="COG3975">
    <property type="taxonomic scope" value="Bacteria"/>
</dbReference>
<dbReference type="SUPFAM" id="SSF55486">
    <property type="entry name" value="Metalloproteases ('zincins'), catalytic domain"/>
    <property type="match status" value="1"/>
</dbReference>
<dbReference type="Pfam" id="PF05299">
    <property type="entry name" value="Peptidase_M61"/>
    <property type="match status" value="1"/>
</dbReference>
<dbReference type="InterPro" id="IPR001478">
    <property type="entry name" value="PDZ"/>
</dbReference>
<dbReference type="Proteomes" id="UP000005801">
    <property type="component" value="Unassembled WGS sequence"/>
</dbReference>
<name>A6FYS7_9BACT</name>
<dbReference type="AlphaFoldDB" id="A6FYS7"/>
<comment type="caution">
    <text evidence="4">The sequence shown here is derived from an EMBL/GenBank/DDBJ whole genome shotgun (WGS) entry which is preliminary data.</text>
</comment>
<keyword evidence="2" id="KW-0812">Transmembrane</keyword>
<dbReference type="RefSeq" id="WP_006969626.1">
    <property type="nucleotide sequence ID" value="NZ_ABCS01000004.1"/>
</dbReference>
<dbReference type="InterPro" id="IPR024191">
    <property type="entry name" value="Peptidase_M61"/>
</dbReference>
<dbReference type="Gene3D" id="2.30.42.10">
    <property type="match status" value="1"/>
</dbReference>
<reference evidence="4 5" key="1">
    <citation type="submission" date="2007-06" db="EMBL/GenBank/DDBJ databases">
        <authorList>
            <person name="Shimkets L."/>
            <person name="Ferriera S."/>
            <person name="Johnson J."/>
            <person name="Kravitz S."/>
            <person name="Beeson K."/>
            <person name="Sutton G."/>
            <person name="Rogers Y.-H."/>
            <person name="Friedman R."/>
            <person name="Frazier M."/>
            <person name="Venter J.C."/>
        </authorList>
    </citation>
    <scope>NUCLEOTIDE SEQUENCE [LARGE SCALE GENOMIC DNA]</scope>
    <source>
        <strain evidence="4 5">SIR-1</strain>
    </source>
</reference>